<evidence type="ECO:0000256" key="1">
    <source>
        <dbReference type="SAM" id="Coils"/>
    </source>
</evidence>
<sequence length="624" mass="68396">MVKKHGSAYGQSQATTGSTALQARLRQAEDALATALKTIAVQQDREKELRKLLEVHSLKEPSDGDGRAVNSLVEAKAQALNNIHTQKVRTLMKSIHQLQEQVATMKAQDKEHRRSALIQNLRKQQRDQELVMEVLKDTLKTKVGEFNNSLDAVNDYILKKTLGGPKRFRPKTREEIELEFVELDKKYKRVLASLKRAKSVAAQDAPAEDATPPADTSSVDVEAMQREIESLRVLVAAKDNNLQAQTADNLALKKRVDELLLVHDKWVRTKAKYAASKEAIAKLESDAIRLIQAKEQETALREQVEAELACLQDMQAQDAANGSSVHATLQHQIQALKAQEAALLEQMEAQTQKWTDDRLAILAQEAHVASIEAQSKASASQVQDLTAERDELKAKLDAAVAAAAALQQTLAAQHDEAEMSNDAAALKAATSKETELLALVGAKDQQLKAFEKQILASKLLARLHKKEKEQLLLQMDKLRTLVSNSAPPTDTSRVIAQAQLKLSTEEPLSSESVTPAVPPHNEDPTPPSEIPMGKPTTSLGQYPPTESPASTQSETGWEQADHGETRQSSPDEFVDRVVSSALLKRTKDVLHARNEGKSEEGARPLETHSFAAATDADALTTAVE</sequence>
<evidence type="ECO:0000256" key="2">
    <source>
        <dbReference type="SAM" id="MobiDB-lite"/>
    </source>
</evidence>
<feature type="compositionally biased region" description="Polar residues" evidence="2">
    <location>
        <begin position="503"/>
        <end position="513"/>
    </location>
</feature>
<accession>A0A024TQA8</accession>
<feature type="compositionally biased region" description="Basic and acidic residues" evidence="2">
    <location>
        <begin position="587"/>
        <end position="606"/>
    </location>
</feature>
<proteinExistence type="predicted"/>
<organism evidence="3">
    <name type="scientific">Aphanomyces invadans</name>
    <dbReference type="NCBI Taxonomy" id="157072"/>
    <lineage>
        <taxon>Eukaryota</taxon>
        <taxon>Sar</taxon>
        <taxon>Stramenopiles</taxon>
        <taxon>Oomycota</taxon>
        <taxon>Saprolegniomycetes</taxon>
        <taxon>Saprolegniales</taxon>
        <taxon>Verrucalvaceae</taxon>
        <taxon>Aphanomyces</taxon>
    </lineage>
</organism>
<reference evidence="3" key="1">
    <citation type="submission" date="2013-12" db="EMBL/GenBank/DDBJ databases">
        <title>The Genome Sequence of Aphanomyces invadans NJM9701.</title>
        <authorList>
            <consortium name="The Broad Institute Genomics Platform"/>
            <person name="Russ C."/>
            <person name="Tyler B."/>
            <person name="van West P."/>
            <person name="Dieguez-Uribeondo J."/>
            <person name="Young S.K."/>
            <person name="Zeng Q."/>
            <person name="Gargeya S."/>
            <person name="Fitzgerald M."/>
            <person name="Abouelleil A."/>
            <person name="Alvarado L."/>
            <person name="Chapman S.B."/>
            <person name="Gainer-Dewar J."/>
            <person name="Goldberg J."/>
            <person name="Griggs A."/>
            <person name="Gujja S."/>
            <person name="Hansen M."/>
            <person name="Howarth C."/>
            <person name="Imamovic A."/>
            <person name="Ireland A."/>
            <person name="Larimer J."/>
            <person name="McCowan C."/>
            <person name="Murphy C."/>
            <person name="Pearson M."/>
            <person name="Poon T.W."/>
            <person name="Priest M."/>
            <person name="Roberts A."/>
            <person name="Saif S."/>
            <person name="Shea T."/>
            <person name="Sykes S."/>
            <person name="Wortman J."/>
            <person name="Nusbaum C."/>
            <person name="Birren B."/>
        </authorList>
    </citation>
    <scope>NUCLEOTIDE SEQUENCE [LARGE SCALE GENOMIC DNA]</scope>
    <source>
        <strain evidence="3">NJM9701</strain>
    </source>
</reference>
<feature type="compositionally biased region" description="Low complexity" evidence="2">
    <location>
        <begin position="611"/>
        <end position="624"/>
    </location>
</feature>
<feature type="compositionally biased region" description="Polar residues" evidence="2">
    <location>
        <begin position="547"/>
        <end position="556"/>
    </location>
</feature>
<keyword evidence="1" id="KW-0175">Coiled coil</keyword>
<feature type="region of interest" description="Disordered" evidence="2">
    <location>
        <begin position="587"/>
        <end position="624"/>
    </location>
</feature>
<feature type="coiled-coil region" evidence="1">
    <location>
        <begin position="18"/>
        <end position="45"/>
    </location>
</feature>
<protein>
    <submittedName>
        <fullName evidence="3">Uncharacterized protein</fullName>
    </submittedName>
</protein>
<dbReference type="GeneID" id="20087532"/>
<name>A0A024TQA8_9STRA</name>
<dbReference type="VEuPathDB" id="FungiDB:H310_10482"/>
<dbReference type="EMBL" id="KI913977">
    <property type="protein sequence ID" value="ETV96320.1"/>
    <property type="molecule type" value="Genomic_DNA"/>
</dbReference>
<dbReference type="OrthoDB" id="71899at2759"/>
<feature type="region of interest" description="Disordered" evidence="2">
    <location>
        <begin position="503"/>
        <end position="574"/>
    </location>
</feature>
<feature type="coiled-coil region" evidence="1">
    <location>
        <begin position="294"/>
        <end position="409"/>
    </location>
</feature>
<gene>
    <name evidence="3" type="ORF">H310_10482</name>
</gene>
<feature type="coiled-coil region" evidence="1">
    <location>
        <begin position="88"/>
        <end position="138"/>
    </location>
</feature>
<dbReference type="AlphaFoldDB" id="A0A024TQA8"/>
<dbReference type="RefSeq" id="XP_008875111.1">
    <property type="nucleotide sequence ID" value="XM_008876889.1"/>
</dbReference>
<evidence type="ECO:0000313" key="3">
    <source>
        <dbReference type="EMBL" id="ETV96320.1"/>
    </source>
</evidence>